<keyword evidence="5" id="KW-1185">Reference proteome</keyword>
<proteinExistence type="predicted"/>
<dbReference type="PATRIC" id="fig|693216.3.peg.2306"/>
<evidence type="ECO:0000259" key="3">
    <source>
        <dbReference type="PROSITE" id="PS50977"/>
    </source>
</evidence>
<protein>
    <recommendedName>
        <fullName evidence="3">HTH tetR-type domain-containing protein</fullName>
    </recommendedName>
</protein>
<dbReference type="KEGG" id="ctu:CTU_24350"/>
<dbReference type="PROSITE" id="PS50977">
    <property type="entry name" value="HTH_TETR_2"/>
    <property type="match status" value="1"/>
</dbReference>
<dbReference type="GO" id="GO:0003700">
    <property type="term" value="F:DNA-binding transcription factor activity"/>
    <property type="evidence" value="ECO:0007669"/>
    <property type="project" value="TreeGrafter"/>
</dbReference>
<dbReference type="PRINTS" id="PR00455">
    <property type="entry name" value="HTHTETR"/>
</dbReference>
<dbReference type="InterPro" id="IPR009057">
    <property type="entry name" value="Homeodomain-like_sf"/>
</dbReference>
<dbReference type="EMBL" id="FN543093">
    <property type="protein sequence ID" value="CBA31475.1"/>
    <property type="molecule type" value="Genomic_DNA"/>
</dbReference>
<feature type="DNA-binding region" description="H-T-H motif" evidence="2">
    <location>
        <begin position="43"/>
        <end position="62"/>
    </location>
</feature>
<reference evidence="5" key="2">
    <citation type="journal article" date="2011" name="J. Bacteriol.">
        <title>Complete genome sequence of Cronobacter turicensis LMG 23827, a food-borne pathogen causing deaths in neonates.</title>
        <authorList>
            <person name="Stephan R."/>
            <person name="Lehner A."/>
            <person name="Tischler P."/>
            <person name="Rattei T."/>
        </authorList>
    </citation>
    <scope>NUCLEOTIDE SEQUENCE [LARGE SCALE GENOMIC DNA]</scope>
    <source>
        <strain evidence="5">DSM 18703 / CCUG 55852 / LMG 23827 / z3032</strain>
    </source>
</reference>
<dbReference type="AlphaFoldDB" id="C9XTX0"/>
<dbReference type="PANTHER" id="PTHR30055:SF223">
    <property type="entry name" value="HTH-TYPE TRANSCRIPTIONAL REGULATOR UIDR"/>
    <property type="match status" value="1"/>
</dbReference>
<keyword evidence="1 2" id="KW-0238">DNA-binding</keyword>
<feature type="domain" description="HTH tetR-type" evidence="3">
    <location>
        <begin position="20"/>
        <end position="80"/>
    </location>
</feature>
<dbReference type="InterPro" id="IPR050109">
    <property type="entry name" value="HTH-type_TetR-like_transc_reg"/>
</dbReference>
<evidence type="ECO:0000256" key="1">
    <source>
        <dbReference type="ARBA" id="ARBA00023125"/>
    </source>
</evidence>
<dbReference type="HOGENOM" id="CLU_097922_0_0_6"/>
<gene>
    <name evidence="4" type="ordered locus">Ctu_24350</name>
</gene>
<organism evidence="4 5">
    <name type="scientific">Cronobacter turicensis (strain DSM 18703 / CCUG 55852 / LMG 23827 / z3032)</name>
    <dbReference type="NCBI Taxonomy" id="693216"/>
    <lineage>
        <taxon>Bacteria</taxon>
        <taxon>Pseudomonadati</taxon>
        <taxon>Pseudomonadota</taxon>
        <taxon>Gammaproteobacteria</taxon>
        <taxon>Enterobacterales</taxon>
        <taxon>Enterobacteriaceae</taxon>
        <taxon>Cronobacter</taxon>
    </lineage>
</organism>
<evidence type="ECO:0000256" key="2">
    <source>
        <dbReference type="PROSITE-ProRule" id="PRU00335"/>
    </source>
</evidence>
<evidence type="ECO:0000313" key="4">
    <source>
        <dbReference type="EMBL" id="CBA31475.1"/>
    </source>
</evidence>
<accession>C9XTX0</accession>
<dbReference type="InterPro" id="IPR001647">
    <property type="entry name" value="HTH_TetR"/>
</dbReference>
<dbReference type="SUPFAM" id="SSF46689">
    <property type="entry name" value="Homeodomain-like"/>
    <property type="match status" value="1"/>
</dbReference>
<name>C9XTX0_CROTZ</name>
<reference evidence="4 5" key="1">
    <citation type="journal article" date="2010" name="J. Bacteriol.">
        <title>Complete Genome Sequence of Cronobacter turicensis LMG 23827, a foodborne pathogen causing deaths in neonates.</title>
        <authorList>
            <person name="Stephan R."/>
            <person name="Lehner A."/>
            <person name="Tischler P."/>
            <person name="Rattei T."/>
        </authorList>
    </citation>
    <scope>NUCLEOTIDE SEQUENCE [LARGE SCALE GENOMIC DNA]</scope>
    <source>
        <strain evidence="5">DSM 18703 / CCUG 55852 / LMG 23827 / z3032</strain>
    </source>
</reference>
<sequence length="202" mass="22593">MLSRRIRMTENRTRQRLSREARHTQLTEVAWLIIREEGTEALTLGRLAERAGVTKPVVYDHFTSRSGLLAALYHEYEVRQNRKMDEAIARTPPELTPLAAVIADAYIECALLQGREMPNVMAALTGTPELEKLRQDYAVDFIAKCRALFAPLRADNALRDAALWAMFGAAEGLSWAVTIGAIDADQAKAELRDAIVGMVERK</sequence>
<evidence type="ECO:0000313" key="5">
    <source>
        <dbReference type="Proteomes" id="UP000002069"/>
    </source>
</evidence>
<dbReference type="Proteomes" id="UP000002069">
    <property type="component" value="Chromosome"/>
</dbReference>
<dbReference type="Pfam" id="PF00440">
    <property type="entry name" value="TetR_N"/>
    <property type="match status" value="1"/>
</dbReference>
<dbReference type="Gene3D" id="1.10.357.10">
    <property type="entry name" value="Tetracycline Repressor, domain 2"/>
    <property type="match status" value="1"/>
</dbReference>
<dbReference type="PANTHER" id="PTHR30055">
    <property type="entry name" value="HTH-TYPE TRANSCRIPTIONAL REGULATOR RUTR"/>
    <property type="match status" value="1"/>
</dbReference>
<dbReference type="GO" id="GO:0000976">
    <property type="term" value="F:transcription cis-regulatory region binding"/>
    <property type="evidence" value="ECO:0007669"/>
    <property type="project" value="TreeGrafter"/>
</dbReference>